<dbReference type="Gene3D" id="3.40.50.1000">
    <property type="entry name" value="HAD superfamily/HAD-like"/>
    <property type="match status" value="1"/>
</dbReference>
<dbReference type="AlphaFoldDB" id="A0A9D2KA93"/>
<dbReference type="Pfam" id="PF00702">
    <property type="entry name" value="Hydrolase"/>
    <property type="match status" value="1"/>
</dbReference>
<evidence type="ECO:0000313" key="2">
    <source>
        <dbReference type="Proteomes" id="UP000824115"/>
    </source>
</evidence>
<dbReference type="InterPro" id="IPR006439">
    <property type="entry name" value="HAD-SF_hydro_IA"/>
</dbReference>
<dbReference type="PANTHER" id="PTHR43611">
    <property type="entry name" value="ALPHA-D-GLUCOSE 1-PHOSPHATE PHOSPHATASE"/>
    <property type="match status" value="1"/>
</dbReference>
<protein>
    <submittedName>
        <fullName evidence="1">HAD family phosphatase</fullName>
    </submittedName>
</protein>
<dbReference type="PRINTS" id="PR00413">
    <property type="entry name" value="HADHALOGNASE"/>
</dbReference>
<comment type="caution">
    <text evidence="1">The sequence shown here is derived from an EMBL/GenBank/DDBJ whole genome shotgun (WGS) entry which is preliminary data.</text>
</comment>
<evidence type="ECO:0000313" key="1">
    <source>
        <dbReference type="EMBL" id="HIZ85057.1"/>
    </source>
</evidence>
<proteinExistence type="predicted"/>
<dbReference type="SFLD" id="SFLDG01129">
    <property type="entry name" value="C1.5:_HAD__Beta-PGM__Phosphata"/>
    <property type="match status" value="1"/>
</dbReference>
<dbReference type="InterPro" id="IPR023214">
    <property type="entry name" value="HAD_sf"/>
</dbReference>
<dbReference type="CDD" id="cd02603">
    <property type="entry name" value="HAD_sEH-N_like"/>
    <property type="match status" value="1"/>
</dbReference>
<dbReference type="SUPFAM" id="SSF56784">
    <property type="entry name" value="HAD-like"/>
    <property type="match status" value="1"/>
</dbReference>
<reference evidence="1" key="1">
    <citation type="journal article" date="2021" name="PeerJ">
        <title>Extensive microbial diversity within the chicken gut microbiome revealed by metagenomics and culture.</title>
        <authorList>
            <person name="Gilroy R."/>
            <person name="Ravi A."/>
            <person name="Getino M."/>
            <person name="Pursley I."/>
            <person name="Horton D.L."/>
            <person name="Alikhan N.F."/>
            <person name="Baker D."/>
            <person name="Gharbi K."/>
            <person name="Hall N."/>
            <person name="Watson M."/>
            <person name="Adriaenssens E.M."/>
            <person name="Foster-Nyarko E."/>
            <person name="Jarju S."/>
            <person name="Secka A."/>
            <person name="Antonio M."/>
            <person name="Oren A."/>
            <person name="Chaudhuri R.R."/>
            <person name="La Ragione R."/>
            <person name="Hildebrand F."/>
            <person name="Pallen M.J."/>
        </authorList>
    </citation>
    <scope>NUCLEOTIDE SEQUENCE</scope>
    <source>
        <strain evidence="1">Gambia16-554</strain>
    </source>
</reference>
<organism evidence="1 2">
    <name type="scientific">Candidatus Coprenecus stercoravium</name>
    <dbReference type="NCBI Taxonomy" id="2840735"/>
    <lineage>
        <taxon>Bacteria</taxon>
        <taxon>Pseudomonadati</taxon>
        <taxon>Bacteroidota</taxon>
        <taxon>Bacteroidia</taxon>
        <taxon>Bacteroidales</taxon>
        <taxon>Rikenellaceae</taxon>
        <taxon>Rikenellaceae incertae sedis</taxon>
        <taxon>Candidatus Coprenecus</taxon>
    </lineage>
</organism>
<reference evidence="1" key="2">
    <citation type="submission" date="2021-04" db="EMBL/GenBank/DDBJ databases">
        <authorList>
            <person name="Gilroy R."/>
        </authorList>
    </citation>
    <scope>NUCLEOTIDE SEQUENCE</scope>
    <source>
        <strain evidence="1">Gambia16-554</strain>
    </source>
</reference>
<dbReference type="Gene3D" id="1.10.150.240">
    <property type="entry name" value="Putative phosphatase, domain 2"/>
    <property type="match status" value="1"/>
</dbReference>
<dbReference type="Proteomes" id="UP000824115">
    <property type="component" value="Unassembled WGS sequence"/>
</dbReference>
<dbReference type="PANTHER" id="PTHR43611:SF3">
    <property type="entry name" value="FLAVIN MONONUCLEOTIDE HYDROLASE 1, CHLOROPLATIC"/>
    <property type="match status" value="1"/>
</dbReference>
<dbReference type="InterPro" id="IPR023198">
    <property type="entry name" value="PGP-like_dom2"/>
</dbReference>
<name>A0A9D2KA93_9BACT</name>
<dbReference type="SFLD" id="SFLDS00003">
    <property type="entry name" value="Haloacid_Dehalogenase"/>
    <property type="match status" value="1"/>
</dbReference>
<dbReference type="InterPro" id="IPR036412">
    <property type="entry name" value="HAD-like_sf"/>
</dbReference>
<sequence length="216" mass="25287">MIKNLLFDLGGVIVPLNRVACIRAFNDVVGYKDFGELLRAYRQIGYFDQFETGRISAPKFRQIIRSHSAQTKDGHPKEVTDEEIDYSLNCFLCEIPQDRIDALLMFRDKYRMLLLSNTNPIGMAYCRKLFRRRGYDAKELFERQYLSYKMRLAKPDPEIFREVIRDSGILPEETLYIDDSPANIEAAKALGFNVVLFNTRDNLYGKISEYIEREQR</sequence>
<dbReference type="EMBL" id="DXAW01000025">
    <property type="protein sequence ID" value="HIZ85057.1"/>
    <property type="molecule type" value="Genomic_DNA"/>
</dbReference>
<accession>A0A9D2KA93</accession>
<gene>
    <name evidence="1" type="ORF">IAC04_01005</name>
</gene>
<dbReference type="NCBIfam" id="TIGR01509">
    <property type="entry name" value="HAD-SF-IA-v3"/>
    <property type="match status" value="1"/>
</dbReference>